<evidence type="ECO:0000313" key="3">
    <source>
        <dbReference type="Proteomes" id="UP000230233"/>
    </source>
</evidence>
<dbReference type="SUPFAM" id="SSF46689">
    <property type="entry name" value="Homeodomain-like"/>
    <property type="match status" value="1"/>
</dbReference>
<dbReference type="Proteomes" id="UP000230233">
    <property type="component" value="Unassembled WGS sequence"/>
</dbReference>
<keyword evidence="3" id="KW-1185">Reference proteome</keyword>
<name>A0A2G5SGT7_9PELO</name>
<dbReference type="Gene3D" id="1.10.10.60">
    <property type="entry name" value="Homeodomain-like"/>
    <property type="match status" value="1"/>
</dbReference>
<evidence type="ECO:0008006" key="4">
    <source>
        <dbReference type="Google" id="ProtNLM"/>
    </source>
</evidence>
<protein>
    <recommendedName>
        <fullName evidence="4">Homeobox domain-containing protein</fullName>
    </recommendedName>
</protein>
<evidence type="ECO:0000313" key="2">
    <source>
        <dbReference type="EMBL" id="PIC14076.1"/>
    </source>
</evidence>
<evidence type="ECO:0000256" key="1">
    <source>
        <dbReference type="ARBA" id="ARBA00004123"/>
    </source>
</evidence>
<dbReference type="AlphaFoldDB" id="A0A2G5SGT7"/>
<sequence length="277" mass="32609">MNPPSFPVTSKNPHNFSNSQIMMLQQFFQEFQFLTEERTCRIKERIGSEVKTQTIHHWFKEQRDSNIQELKRPGAEKNLPSEMALLHMTYDREPNIEQIKFLPWTTVHEVSESDVSFIQVRRYYKERTAREAIVPTTQKLVKQETSEPIKEETNQKFAIPKNPKIKEPSEKQTELRKPACGTLVPCQNEFCITQIKFLKSSGRYQFVLLALIHAGSEFNSFWDCNKCGFQCGSFQKDRNHYKEYHKETTRTGYEISRLLKMYPDFKNHFASCFGGDN</sequence>
<dbReference type="InterPro" id="IPR009057">
    <property type="entry name" value="Homeodomain-like_sf"/>
</dbReference>
<accession>A0A2G5SGT7</accession>
<organism evidence="2 3">
    <name type="scientific">Caenorhabditis nigoni</name>
    <dbReference type="NCBI Taxonomy" id="1611254"/>
    <lineage>
        <taxon>Eukaryota</taxon>
        <taxon>Metazoa</taxon>
        <taxon>Ecdysozoa</taxon>
        <taxon>Nematoda</taxon>
        <taxon>Chromadorea</taxon>
        <taxon>Rhabditida</taxon>
        <taxon>Rhabditina</taxon>
        <taxon>Rhabditomorpha</taxon>
        <taxon>Rhabditoidea</taxon>
        <taxon>Rhabditidae</taxon>
        <taxon>Peloderinae</taxon>
        <taxon>Caenorhabditis</taxon>
    </lineage>
</organism>
<gene>
    <name evidence="2" type="ORF">B9Z55_027368</name>
</gene>
<proteinExistence type="predicted"/>
<reference evidence="3" key="1">
    <citation type="submission" date="2017-10" db="EMBL/GenBank/DDBJ databases">
        <title>Rapid genome shrinkage in a self-fertile nematode reveals novel sperm competition proteins.</title>
        <authorList>
            <person name="Yin D."/>
            <person name="Schwarz E.M."/>
            <person name="Thomas C.G."/>
            <person name="Felde R.L."/>
            <person name="Korf I.F."/>
            <person name="Cutter A.D."/>
            <person name="Schartner C.M."/>
            <person name="Ralston E.J."/>
            <person name="Meyer B.J."/>
            <person name="Haag E.S."/>
        </authorList>
    </citation>
    <scope>NUCLEOTIDE SEQUENCE [LARGE SCALE GENOMIC DNA]</scope>
    <source>
        <strain evidence="3">JU1422</strain>
    </source>
</reference>
<comment type="subcellular location">
    <subcellularLocation>
        <location evidence="1">Nucleus</location>
    </subcellularLocation>
</comment>
<comment type="caution">
    <text evidence="2">The sequence shown here is derived from an EMBL/GenBank/DDBJ whole genome shotgun (WGS) entry which is preliminary data.</text>
</comment>
<dbReference type="EMBL" id="PDUG01000009">
    <property type="protein sequence ID" value="PIC14076.1"/>
    <property type="molecule type" value="Genomic_DNA"/>
</dbReference>
<dbReference type="GO" id="GO:0005634">
    <property type="term" value="C:nucleus"/>
    <property type="evidence" value="ECO:0007669"/>
    <property type="project" value="UniProtKB-SubCell"/>
</dbReference>